<feature type="transmembrane region" description="Helical" evidence="6">
    <location>
        <begin position="665"/>
        <end position="686"/>
    </location>
</feature>
<evidence type="ECO:0000256" key="5">
    <source>
        <dbReference type="ARBA" id="ARBA00023136"/>
    </source>
</evidence>
<feature type="transmembrane region" description="Helical" evidence="6">
    <location>
        <begin position="421"/>
        <end position="441"/>
    </location>
</feature>
<dbReference type="PANTHER" id="PTHR30572">
    <property type="entry name" value="MEMBRANE COMPONENT OF TRANSPORTER-RELATED"/>
    <property type="match status" value="1"/>
</dbReference>
<evidence type="ECO:0000313" key="10">
    <source>
        <dbReference type="Proteomes" id="UP000326903"/>
    </source>
</evidence>
<feature type="domain" description="ABC3 transporter permease C-terminal" evidence="7">
    <location>
        <begin position="664"/>
        <end position="768"/>
    </location>
</feature>
<dbReference type="Pfam" id="PF02687">
    <property type="entry name" value="FtsX"/>
    <property type="match status" value="2"/>
</dbReference>
<keyword evidence="4 6" id="KW-1133">Transmembrane helix</keyword>
<dbReference type="RefSeq" id="WP_150416891.1">
    <property type="nucleotide sequence ID" value="NZ_VYQF01000012.1"/>
</dbReference>
<name>A0A5J5IB23_9BACT</name>
<feature type="domain" description="ABC3 transporter permease C-terminal" evidence="7">
    <location>
        <begin position="285"/>
        <end position="401"/>
    </location>
</feature>
<proteinExistence type="predicted"/>
<keyword evidence="2" id="KW-1003">Cell membrane</keyword>
<evidence type="ECO:0000256" key="1">
    <source>
        <dbReference type="ARBA" id="ARBA00004651"/>
    </source>
</evidence>
<feature type="domain" description="MacB-like periplasmic core" evidence="8">
    <location>
        <begin position="428"/>
        <end position="629"/>
    </location>
</feature>
<dbReference type="Proteomes" id="UP000326903">
    <property type="component" value="Unassembled WGS sequence"/>
</dbReference>
<feature type="transmembrane region" description="Helical" evidence="6">
    <location>
        <begin position="279"/>
        <end position="301"/>
    </location>
</feature>
<dbReference type="Pfam" id="PF12704">
    <property type="entry name" value="MacB_PCD"/>
    <property type="match status" value="2"/>
</dbReference>
<reference evidence="9 10" key="1">
    <citation type="submission" date="2019-09" db="EMBL/GenBank/DDBJ databases">
        <title>Draft genome sequence of Ginsengibacter sp. BR5-29.</title>
        <authorList>
            <person name="Im W.-T."/>
        </authorList>
    </citation>
    <scope>NUCLEOTIDE SEQUENCE [LARGE SCALE GENOMIC DNA]</scope>
    <source>
        <strain evidence="9 10">BR5-29</strain>
    </source>
</reference>
<gene>
    <name evidence="9" type="ORF">FW778_21150</name>
</gene>
<comment type="caution">
    <text evidence="9">The sequence shown here is derived from an EMBL/GenBank/DDBJ whole genome shotgun (WGS) entry which is preliminary data.</text>
</comment>
<sequence length="785" mass="88235">MIKNYFKIAWRNLFRNKGFSLTNLLGLTIGMTCAILIFLWVKDELSYNKSQKNYNEIYKIMANRNFNNQIFTDPSMVLPLAEAIENNIPQIKHAVVTTYPSSINITYGEMKLKKTGYTVSTHFFDVFSVKFIEGNAARAIADPSSIVLTQSAAKAIFGNADPINKVVKIDNNHNAKVTAVVADMPGNTTMQFGYIIPFNYSNEDVKHAMTEWVNSSWQVYVQTLPGANIAAIEKRINAIKYQHDPNDKKISTYFAFPMSRWRLYSDFKDGKNVGGMIEYVRMFTIIAIIILLIACVNFMNLSTARSEKRAKEVGIRKTLGSGKKQLVLQFFFESIILTFISFAFSILAVYLLLPSFNVLVDKQLALDIAQPVFWLGALAIILFTGVVAGSYPALYLSSFNPVKVLKGTFVAGKNAVLPRHVLIVLQFIISILLISGTIIVYQQINLIKNRDVGYNPNNLITIPGTDDTQKNFTVIKQELLQTGMINSVTRTMSPITEVWWKSPSPDWEGKPANTNMIFSGLTTDNDFVKTMGIKMIEGKDFSGTPADSSSMLLNKAAVEAMGLKNPIGMKMHSRKDYTVIGVTDNIVMESPFKPVDPMMIYYNPENSGFISIRLNNGVQPQKALASIETIFKKYNPAYSFEYQFVDKEFGKKFLAEELISRLSNIFAALAIFICCIGLAGLAAFTIEKRIREIGIRKVLGASVQQLLLLISKEFLKLVLIAFVIAVPLTWWFMHNWLQKYEYRTTISVWMFTIVGLVIMALTLIVVSINTMSAALRNPIKSLRTE</sequence>
<feature type="transmembrane region" description="Helical" evidence="6">
    <location>
        <begin position="21"/>
        <end position="41"/>
    </location>
</feature>
<keyword evidence="5 6" id="KW-0472">Membrane</keyword>
<evidence type="ECO:0000256" key="3">
    <source>
        <dbReference type="ARBA" id="ARBA00022692"/>
    </source>
</evidence>
<feature type="domain" description="MacB-like periplasmic core" evidence="8">
    <location>
        <begin position="20"/>
        <end position="238"/>
    </location>
</feature>
<dbReference type="GO" id="GO:0022857">
    <property type="term" value="F:transmembrane transporter activity"/>
    <property type="evidence" value="ECO:0007669"/>
    <property type="project" value="TreeGrafter"/>
</dbReference>
<feature type="transmembrane region" description="Helical" evidence="6">
    <location>
        <begin position="714"/>
        <end position="733"/>
    </location>
</feature>
<evidence type="ECO:0000256" key="2">
    <source>
        <dbReference type="ARBA" id="ARBA00022475"/>
    </source>
</evidence>
<keyword evidence="3 6" id="KW-0812">Transmembrane</keyword>
<dbReference type="EMBL" id="VYQF01000012">
    <property type="protein sequence ID" value="KAA9035470.1"/>
    <property type="molecule type" value="Genomic_DNA"/>
</dbReference>
<dbReference type="GO" id="GO:0005886">
    <property type="term" value="C:plasma membrane"/>
    <property type="evidence" value="ECO:0007669"/>
    <property type="project" value="UniProtKB-SubCell"/>
</dbReference>
<dbReference type="InterPro" id="IPR003838">
    <property type="entry name" value="ABC3_permease_C"/>
</dbReference>
<accession>A0A5J5IB23</accession>
<dbReference type="AlphaFoldDB" id="A0A5J5IB23"/>
<feature type="transmembrane region" description="Helical" evidence="6">
    <location>
        <begin position="326"/>
        <end position="353"/>
    </location>
</feature>
<dbReference type="InterPro" id="IPR050250">
    <property type="entry name" value="Macrolide_Exporter_MacB"/>
</dbReference>
<protein>
    <submittedName>
        <fullName evidence="9">FtsX-like permease family protein</fullName>
    </submittedName>
</protein>
<evidence type="ECO:0000256" key="6">
    <source>
        <dbReference type="SAM" id="Phobius"/>
    </source>
</evidence>
<evidence type="ECO:0000256" key="4">
    <source>
        <dbReference type="ARBA" id="ARBA00022989"/>
    </source>
</evidence>
<feature type="transmembrane region" description="Helical" evidence="6">
    <location>
        <begin position="373"/>
        <end position="396"/>
    </location>
</feature>
<evidence type="ECO:0000313" key="9">
    <source>
        <dbReference type="EMBL" id="KAA9035470.1"/>
    </source>
</evidence>
<organism evidence="9 10">
    <name type="scientific">Ginsengibacter hankyongi</name>
    <dbReference type="NCBI Taxonomy" id="2607284"/>
    <lineage>
        <taxon>Bacteria</taxon>
        <taxon>Pseudomonadati</taxon>
        <taxon>Bacteroidota</taxon>
        <taxon>Chitinophagia</taxon>
        <taxon>Chitinophagales</taxon>
        <taxon>Chitinophagaceae</taxon>
        <taxon>Ginsengibacter</taxon>
    </lineage>
</organism>
<feature type="transmembrane region" description="Helical" evidence="6">
    <location>
        <begin position="748"/>
        <end position="775"/>
    </location>
</feature>
<evidence type="ECO:0000259" key="8">
    <source>
        <dbReference type="Pfam" id="PF12704"/>
    </source>
</evidence>
<comment type="subcellular location">
    <subcellularLocation>
        <location evidence="1">Cell membrane</location>
        <topology evidence="1">Multi-pass membrane protein</topology>
    </subcellularLocation>
</comment>
<dbReference type="InterPro" id="IPR025857">
    <property type="entry name" value="MacB_PCD"/>
</dbReference>
<keyword evidence="10" id="KW-1185">Reference proteome</keyword>
<dbReference type="PANTHER" id="PTHR30572:SF18">
    <property type="entry name" value="ABC-TYPE MACROLIDE FAMILY EXPORT SYSTEM PERMEASE COMPONENT 2"/>
    <property type="match status" value="1"/>
</dbReference>
<evidence type="ECO:0000259" key="7">
    <source>
        <dbReference type="Pfam" id="PF02687"/>
    </source>
</evidence>